<name>A0A450V4S0_9GAMM</name>
<evidence type="ECO:0000313" key="2">
    <source>
        <dbReference type="EMBL" id="VFJ99778.1"/>
    </source>
</evidence>
<sequence>MHIKFHSHDPRLDEIALRIAKKHNHDLYSSIIRIYPELCLQNENTASQFLSVYNKVDRKIRKSKAIYQTLWLSIEDKWFSFLDRLFPGTEKHFPVSIIIAHLGINTICPRDLHECSFLIPINSPGALRIIAHETSHFYFYYYLISKNIANKDEIFSSKRIWLVSEAIVPLIFETKESIQLIGPQETASYACTNEQISEIRSAFSMAYSGDSDFIDVLPDIYEKTGNWEK</sequence>
<dbReference type="EMBL" id="CAADFI010000168">
    <property type="protein sequence ID" value="VFJ99778.1"/>
    <property type="molecule type" value="Genomic_DNA"/>
</dbReference>
<evidence type="ECO:0000313" key="1">
    <source>
        <dbReference type="EMBL" id="VFJ99499.1"/>
    </source>
</evidence>
<reference evidence="2" key="1">
    <citation type="submission" date="2019-02" db="EMBL/GenBank/DDBJ databases">
        <authorList>
            <person name="Gruber-Vodicka R. H."/>
            <person name="Seah K. B. B."/>
        </authorList>
    </citation>
    <scope>NUCLEOTIDE SEQUENCE</scope>
    <source>
        <strain evidence="3">BECK_SA2B12</strain>
        <strain evidence="1">BECK_SA2B15</strain>
        <strain evidence="2">BECK_SA2B20</strain>
    </source>
</reference>
<dbReference type="EMBL" id="CAADFG010000164">
    <property type="protein sequence ID" value="VFJ99499.1"/>
    <property type="molecule type" value="Genomic_DNA"/>
</dbReference>
<evidence type="ECO:0000313" key="3">
    <source>
        <dbReference type="EMBL" id="VFK04114.1"/>
    </source>
</evidence>
<protein>
    <submittedName>
        <fullName evidence="2">Uncharacterized protein</fullName>
    </submittedName>
</protein>
<dbReference type="EMBL" id="CAADFJ010000162">
    <property type="protein sequence ID" value="VFK04114.1"/>
    <property type="molecule type" value="Genomic_DNA"/>
</dbReference>
<organism evidence="2">
    <name type="scientific">Candidatus Kentrum eta</name>
    <dbReference type="NCBI Taxonomy" id="2126337"/>
    <lineage>
        <taxon>Bacteria</taxon>
        <taxon>Pseudomonadati</taxon>
        <taxon>Pseudomonadota</taxon>
        <taxon>Gammaproteobacteria</taxon>
        <taxon>Candidatus Kentrum</taxon>
    </lineage>
</organism>
<proteinExistence type="predicted"/>
<dbReference type="AlphaFoldDB" id="A0A450V4S0"/>
<gene>
    <name evidence="1" type="ORF">BECKH772A_GA0070896_101645</name>
    <name evidence="2" type="ORF">BECKH772B_GA0070898_101685</name>
    <name evidence="3" type="ORF">BECKH772C_GA0070978_101625</name>
</gene>
<accession>A0A450V4S0</accession>